<dbReference type="InterPro" id="IPR051785">
    <property type="entry name" value="MMCE/EMCE_epimerase"/>
</dbReference>
<keyword evidence="4" id="KW-1185">Reference proteome</keyword>
<feature type="domain" description="VOC" evidence="2">
    <location>
        <begin position="1"/>
        <end position="129"/>
    </location>
</feature>
<keyword evidence="3" id="KW-0223">Dioxygenase</keyword>
<dbReference type="Proteomes" id="UP000323454">
    <property type="component" value="Unassembled WGS sequence"/>
</dbReference>
<keyword evidence="1" id="KW-0479">Metal-binding</keyword>
<reference evidence="3 4" key="1">
    <citation type="submission" date="2019-09" db="EMBL/GenBank/DDBJ databases">
        <title>Goodfellowia gen. nov., a new genus of the Pseudonocardineae related to Actinoalloteichus, containing Goodfellowia coeruleoviolacea gen. nov., comb. nov. gen. nov., comb. nov.</title>
        <authorList>
            <person name="Labeda D."/>
        </authorList>
    </citation>
    <scope>NUCLEOTIDE SEQUENCE [LARGE SCALE GENOMIC DNA]</scope>
    <source>
        <strain evidence="3 4">AN110305</strain>
    </source>
</reference>
<dbReference type="GO" id="GO:0051213">
    <property type="term" value="F:dioxygenase activity"/>
    <property type="evidence" value="ECO:0007669"/>
    <property type="project" value="UniProtKB-KW"/>
</dbReference>
<gene>
    <name evidence="3" type="ORF">F0L68_23670</name>
</gene>
<evidence type="ECO:0000313" key="3">
    <source>
        <dbReference type="EMBL" id="KAA2258822.1"/>
    </source>
</evidence>
<evidence type="ECO:0000256" key="1">
    <source>
        <dbReference type="ARBA" id="ARBA00022723"/>
    </source>
</evidence>
<dbReference type="EMBL" id="VUOB01000041">
    <property type="protein sequence ID" value="KAA2258822.1"/>
    <property type="molecule type" value="Genomic_DNA"/>
</dbReference>
<dbReference type="GO" id="GO:0046872">
    <property type="term" value="F:metal ion binding"/>
    <property type="evidence" value="ECO:0007669"/>
    <property type="project" value="UniProtKB-KW"/>
</dbReference>
<reference evidence="3 4" key="2">
    <citation type="submission" date="2019-09" db="EMBL/GenBank/DDBJ databases">
        <authorList>
            <person name="Jin C."/>
        </authorList>
    </citation>
    <scope>NUCLEOTIDE SEQUENCE [LARGE SCALE GENOMIC DNA]</scope>
    <source>
        <strain evidence="3 4">AN110305</strain>
    </source>
</reference>
<protein>
    <submittedName>
        <fullName evidence="3">Glyoxalase/bleomycin resistance/extradiol dioxygenase family protein</fullName>
    </submittedName>
</protein>
<dbReference type="InterPro" id="IPR029068">
    <property type="entry name" value="Glyas_Bleomycin-R_OHBP_Dase"/>
</dbReference>
<dbReference type="InterPro" id="IPR004360">
    <property type="entry name" value="Glyas_Fos-R_dOase_dom"/>
</dbReference>
<dbReference type="OrthoDB" id="9812656at2"/>
<dbReference type="PANTHER" id="PTHR43048:SF4">
    <property type="entry name" value="RING-CLEAVING DIOXYGENASE-RELATED"/>
    <property type="match status" value="1"/>
</dbReference>
<dbReference type="GO" id="GO:0004493">
    <property type="term" value="F:methylmalonyl-CoA epimerase activity"/>
    <property type="evidence" value="ECO:0007669"/>
    <property type="project" value="TreeGrafter"/>
</dbReference>
<dbReference type="PANTHER" id="PTHR43048">
    <property type="entry name" value="METHYLMALONYL-COA EPIMERASE"/>
    <property type="match status" value="1"/>
</dbReference>
<evidence type="ECO:0000259" key="2">
    <source>
        <dbReference type="PROSITE" id="PS51819"/>
    </source>
</evidence>
<dbReference type="AlphaFoldDB" id="A0A5B2X7G2"/>
<organism evidence="3 4">
    <name type="scientific">Solihabitans fulvus</name>
    <dbReference type="NCBI Taxonomy" id="1892852"/>
    <lineage>
        <taxon>Bacteria</taxon>
        <taxon>Bacillati</taxon>
        <taxon>Actinomycetota</taxon>
        <taxon>Actinomycetes</taxon>
        <taxon>Pseudonocardiales</taxon>
        <taxon>Pseudonocardiaceae</taxon>
        <taxon>Solihabitans</taxon>
    </lineage>
</organism>
<proteinExistence type="predicted"/>
<name>A0A5B2X7G2_9PSEU</name>
<dbReference type="RefSeq" id="WP_149851850.1">
    <property type="nucleotide sequence ID" value="NZ_VUOB01000041.1"/>
</dbReference>
<dbReference type="Pfam" id="PF00903">
    <property type="entry name" value="Glyoxalase"/>
    <property type="match status" value="1"/>
</dbReference>
<evidence type="ECO:0000313" key="4">
    <source>
        <dbReference type="Proteomes" id="UP000323454"/>
    </source>
</evidence>
<dbReference type="SUPFAM" id="SSF54593">
    <property type="entry name" value="Glyoxalase/Bleomycin resistance protein/Dihydroxybiphenyl dioxygenase"/>
    <property type="match status" value="1"/>
</dbReference>
<keyword evidence="3" id="KW-0560">Oxidoreductase</keyword>
<comment type="caution">
    <text evidence="3">The sequence shown here is derived from an EMBL/GenBank/DDBJ whole genome shotgun (WGS) entry which is preliminary data.</text>
</comment>
<accession>A0A5B2X7G2</accession>
<dbReference type="GO" id="GO:0046491">
    <property type="term" value="P:L-methylmalonyl-CoA metabolic process"/>
    <property type="evidence" value="ECO:0007669"/>
    <property type="project" value="TreeGrafter"/>
</dbReference>
<dbReference type="InterPro" id="IPR037523">
    <property type="entry name" value="VOC_core"/>
</dbReference>
<dbReference type="PROSITE" id="PS51819">
    <property type="entry name" value="VOC"/>
    <property type="match status" value="1"/>
</dbReference>
<dbReference type="Gene3D" id="3.10.180.10">
    <property type="entry name" value="2,3-Dihydroxybiphenyl 1,2-Dioxygenase, domain 1"/>
    <property type="match status" value="1"/>
</dbReference>
<sequence length="129" mass="14438">MDAIYPRLLVSRFAECVRFYRDQLGFEPTKVIGDYYANFDIADEAAFVLIDRGFLARTVGTDGLPADAPAQDRTMLVLRVDDVDARLAALRAHGVEVVVEATDRPEWGPNIRTAHLRDPDGNLVELQSY</sequence>